<comment type="caution">
    <text evidence="2">The sequence shown here is derived from an EMBL/GenBank/DDBJ whole genome shotgun (WGS) entry which is preliminary data.</text>
</comment>
<dbReference type="Proteomes" id="UP001165060">
    <property type="component" value="Unassembled WGS sequence"/>
</dbReference>
<sequence length="339" mass="35846">MPPKKAPAKKAAPKSKAAPKVKAAPKSKAAPKAKAAKPAPKPKPRAPKAKAPSPPPAPTLSSLPQVLLMEVCGYLVGLAPDSIEGCSSWAIHSAIRQLPALSLVSSAFRAAAGGVANFGILGKGVPIDPLSLAGLKRRAAGLDLSRVHAGFIAGLVEKWGGVEVTAPEEAGGETIRALDMVVNHYAGNGDHHDYEFNMDLMMQRFAAQVEGAYRQFLVVKAVEAGAGAAGWGAEKCMATKILDVFWHAHMMLPKEYYADCAELTGGEGVGALIDHEPDYFAKDENSLNTKLKLLFTYERAANYFPGGILADHQTFPVEALAGDIIVEMMDDMYDDEGCG</sequence>
<organism evidence="2 3">
    <name type="scientific">Tetraparma gracilis</name>
    <dbReference type="NCBI Taxonomy" id="2962635"/>
    <lineage>
        <taxon>Eukaryota</taxon>
        <taxon>Sar</taxon>
        <taxon>Stramenopiles</taxon>
        <taxon>Ochrophyta</taxon>
        <taxon>Bolidophyceae</taxon>
        <taxon>Parmales</taxon>
        <taxon>Triparmaceae</taxon>
        <taxon>Tetraparma</taxon>
    </lineage>
</organism>
<evidence type="ECO:0000313" key="2">
    <source>
        <dbReference type="EMBL" id="GMI18913.1"/>
    </source>
</evidence>
<evidence type="ECO:0000313" key="3">
    <source>
        <dbReference type="Proteomes" id="UP001165060"/>
    </source>
</evidence>
<keyword evidence="3" id="KW-1185">Reference proteome</keyword>
<feature type="compositionally biased region" description="Basic residues" evidence="1">
    <location>
        <begin position="1"/>
        <end position="48"/>
    </location>
</feature>
<name>A0ABQ6M3G8_9STRA</name>
<evidence type="ECO:0000256" key="1">
    <source>
        <dbReference type="SAM" id="MobiDB-lite"/>
    </source>
</evidence>
<dbReference type="EMBL" id="BRYB01003650">
    <property type="protein sequence ID" value="GMI18913.1"/>
    <property type="molecule type" value="Genomic_DNA"/>
</dbReference>
<gene>
    <name evidence="2" type="ORF">TeGR_g6568</name>
</gene>
<proteinExistence type="predicted"/>
<reference evidence="2 3" key="1">
    <citation type="journal article" date="2023" name="Commun. Biol.">
        <title>Genome analysis of Parmales, the sister group of diatoms, reveals the evolutionary specialization of diatoms from phago-mixotrophs to photoautotrophs.</title>
        <authorList>
            <person name="Ban H."/>
            <person name="Sato S."/>
            <person name="Yoshikawa S."/>
            <person name="Yamada K."/>
            <person name="Nakamura Y."/>
            <person name="Ichinomiya M."/>
            <person name="Sato N."/>
            <person name="Blanc-Mathieu R."/>
            <person name="Endo H."/>
            <person name="Kuwata A."/>
            <person name="Ogata H."/>
        </authorList>
    </citation>
    <scope>NUCLEOTIDE SEQUENCE [LARGE SCALE GENOMIC DNA]</scope>
</reference>
<feature type="region of interest" description="Disordered" evidence="1">
    <location>
        <begin position="1"/>
        <end position="58"/>
    </location>
</feature>
<accession>A0ABQ6M3G8</accession>
<protein>
    <submittedName>
        <fullName evidence="2">Uncharacterized protein</fullName>
    </submittedName>
</protein>